<dbReference type="SMART" id="SM00530">
    <property type="entry name" value="HTH_XRE"/>
    <property type="match status" value="1"/>
</dbReference>
<keyword evidence="1" id="KW-1133">Transmembrane helix</keyword>
<evidence type="ECO:0000259" key="2">
    <source>
        <dbReference type="PROSITE" id="PS50943"/>
    </source>
</evidence>
<dbReference type="EMBL" id="BAABLK010000078">
    <property type="protein sequence ID" value="GAA5228541.1"/>
    <property type="molecule type" value="Genomic_DNA"/>
</dbReference>
<keyword evidence="1" id="KW-0812">Transmembrane</keyword>
<dbReference type="PROSITE" id="PS50943">
    <property type="entry name" value="HTH_CROC1"/>
    <property type="match status" value="1"/>
</dbReference>
<gene>
    <name evidence="3" type="ORF">GCM10025778_30790</name>
</gene>
<comment type="caution">
    <text evidence="3">The sequence shown here is derived from an EMBL/GenBank/DDBJ whole genome shotgun (WGS) entry which is preliminary data.</text>
</comment>
<protein>
    <submittedName>
        <fullName evidence="3">Helix-turn-helix domain-containing protein</fullName>
    </submittedName>
</protein>
<evidence type="ECO:0000313" key="3">
    <source>
        <dbReference type="EMBL" id="GAA5228541.1"/>
    </source>
</evidence>
<name>A0ABP9TQW5_9MICC</name>
<evidence type="ECO:0000313" key="4">
    <source>
        <dbReference type="Proteomes" id="UP001501257"/>
    </source>
</evidence>
<dbReference type="Gene3D" id="1.10.260.40">
    <property type="entry name" value="lambda repressor-like DNA-binding domains"/>
    <property type="match status" value="1"/>
</dbReference>
<sequence length="171" mass="18964">MNETCITELRQERGWTQEKLAAESGVGIRTVQRLEAGSDASLETLSLVASALGVAVSALFKTIENDSFSCRVDSLESRRQDQQAARDKISGAWMWFFIGVGVVTSMISFAAGGQLGAVIFLSYWGGGLLILVAVRRLYLDPRLDNRYPLSRSKHQLRARKRLQGRSSPEER</sequence>
<dbReference type="CDD" id="cd00093">
    <property type="entry name" value="HTH_XRE"/>
    <property type="match status" value="1"/>
</dbReference>
<dbReference type="Pfam" id="PF01381">
    <property type="entry name" value="HTH_3"/>
    <property type="match status" value="1"/>
</dbReference>
<keyword evidence="1" id="KW-0472">Membrane</keyword>
<evidence type="ECO:0000256" key="1">
    <source>
        <dbReference type="SAM" id="Phobius"/>
    </source>
</evidence>
<reference evidence="4" key="1">
    <citation type="journal article" date="2019" name="Int. J. Syst. Evol. Microbiol.">
        <title>The Global Catalogue of Microorganisms (GCM) 10K type strain sequencing project: providing services to taxonomists for standard genome sequencing and annotation.</title>
        <authorList>
            <consortium name="The Broad Institute Genomics Platform"/>
            <consortium name="The Broad Institute Genome Sequencing Center for Infectious Disease"/>
            <person name="Wu L."/>
            <person name="Ma J."/>
        </authorList>
    </citation>
    <scope>NUCLEOTIDE SEQUENCE [LARGE SCALE GENOMIC DNA]</scope>
    <source>
        <strain evidence="4">JCM 18952</strain>
    </source>
</reference>
<dbReference type="InterPro" id="IPR001387">
    <property type="entry name" value="Cro/C1-type_HTH"/>
</dbReference>
<dbReference type="Proteomes" id="UP001501257">
    <property type="component" value="Unassembled WGS sequence"/>
</dbReference>
<proteinExistence type="predicted"/>
<feature type="transmembrane region" description="Helical" evidence="1">
    <location>
        <begin position="92"/>
        <end position="111"/>
    </location>
</feature>
<feature type="transmembrane region" description="Helical" evidence="1">
    <location>
        <begin position="117"/>
        <end position="138"/>
    </location>
</feature>
<organism evidence="3 4">
    <name type="scientific">Paeniglutamicibacter antarcticus</name>
    <dbReference type="NCBI Taxonomy" id="494023"/>
    <lineage>
        <taxon>Bacteria</taxon>
        <taxon>Bacillati</taxon>
        <taxon>Actinomycetota</taxon>
        <taxon>Actinomycetes</taxon>
        <taxon>Micrococcales</taxon>
        <taxon>Micrococcaceae</taxon>
        <taxon>Paeniglutamicibacter</taxon>
    </lineage>
</organism>
<accession>A0ABP9TQW5</accession>
<dbReference type="SUPFAM" id="SSF47413">
    <property type="entry name" value="lambda repressor-like DNA-binding domains"/>
    <property type="match status" value="1"/>
</dbReference>
<keyword evidence="4" id="KW-1185">Reference proteome</keyword>
<dbReference type="RefSeq" id="WP_210100349.1">
    <property type="nucleotide sequence ID" value="NZ_BAABLK010000078.1"/>
</dbReference>
<dbReference type="InterPro" id="IPR010982">
    <property type="entry name" value="Lambda_DNA-bd_dom_sf"/>
</dbReference>
<feature type="domain" description="HTH cro/C1-type" evidence="2">
    <location>
        <begin position="6"/>
        <end position="59"/>
    </location>
</feature>